<organism evidence="1 2">
    <name type="scientific">Variovorax paradoxus</name>
    <dbReference type="NCBI Taxonomy" id="34073"/>
    <lineage>
        <taxon>Bacteria</taxon>
        <taxon>Pseudomonadati</taxon>
        <taxon>Pseudomonadota</taxon>
        <taxon>Betaproteobacteria</taxon>
        <taxon>Burkholderiales</taxon>
        <taxon>Comamonadaceae</taxon>
        <taxon>Variovorax</taxon>
    </lineage>
</organism>
<dbReference type="PANTHER" id="PTHR30203">
    <property type="entry name" value="OUTER MEMBRANE CATION EFFLUX PROTEIN"/>
    <property type="match status" value="1"/>
</dbReference>
<dbReference type="Proteomes" id="UP000032067">
    <property type="component" value="Unassembled WGS sequence"/>
</dbReference>
<dbReference type="EMBL" id="JXQQ01000058">
    <property type="protein sequence ID" value="KIQ26856.1"/>
    <property type="molecule type" value="Genomic_DNA"/>
</dbReference>
<proteinExistence type="predicted"/>
<evidence type="ECO:0000313" key="1">
    <source>
        <dbReference type="EMBL" id="KIQ26856.1"/>
    </source>
</evidence>
<comment type="caution">
    <text evidence="1">The sequence shown here is derived from an EMBL/GenBank/DDBJ whole genome shotgun (WGS) entry which is preliminary data.</text>
</comment>
<dbReference type="RefSeq" id="WP_052810724.1">
    <property type="nucleotide sequence ID" value="NZ_JXQQ01000058.1"/>
</dbReference>
<dbReference type="PANTHER" id="PTHR30203:SF24">
    <property type="entry name" value="BLR4935 PROTEIN"/>
    <property type="match status" value="1"/>
</dbReference>
<dbReference type="AlphaFoldDB" id="A0A0D0M3H0"/>
<dbReference type="GO" id="GO:0015562">
    <property type="term" value="F:efflux transmembrane transporter activity"/>
    <property type="evidence" value="ECO:0007669"/>
    <property type="project" value="InterPro"/>
</dbReference>
<protein>
    <submittedName>
        <fullName evidence="1">Transporter</fullName>
    </submittedName>
</protein>
<reference evidence="1 2" key="1">
    <citation type="submission" date="2014-12" db="EMBL/GenBank/DDBJ databases">
        <title>16Stimator: statistical estimation of ribosomal gene copy numbers from draft genome assemblies.</title>
        <authorList>
            <person name="Perisin M.A."/>
            <person name="Vetter M."/>
            <person name="Gilbert J.A."/>
            <person name="Bergelson J."/>
        </authorList>
    </citation>
    <scope>NUCLEOTIDE SEQUENCE [LARGE SCALE GENOMIC DNA]</scope>
    <source>
        <strain evidence="1 2">MEDvA23</strain>
    </source>
</reference>
<sequence length="491" mass="52829">MNPIVRRQPAGPPRYRRRSAQFKRAAALASALVLAGCASLSPDGGAADVQALVAGNPLMAGSAAQRVPDEASQKSIDAWLAKPLDAEAAVRIALVNSPRVQDAFATLQLSDADRVQAASLPNPVLSFSRLAQGRGREFERMLSFNVIGLVTLPWQARWAGQRHEAAKLQAAQGVLMLAADTRRAWVRAVSAQQSVAYLRDAKDAAEAGAELAHRMAQAGNWSALQRTREQLLLADAAAQLARAEQTAVATREQLTRLLGLGGERAGYTLPDRLPPLPKSAPDLGDVQALALRDRLDVRSAQARNAAVADSLGLTRATRVINAMEIGAVRNTTFENDADRSRSTQRGFELDLPLPLFDWGQARTGRAEAQYMQSAARVRDVGVLAASEAREAWRGWNTAYALARRYRDEVLPLRKKVNEEMVLRYNGMLASVWELLAETRASMLVVNAGIEAQRDFWLADTDLQLVLTGSSPGGMTALQTAAAGDAPAAGGH</sequence>
<dbReference type="Gene3D" id="1.20.1600.10">
    <property type="entry name" value="Outer membrane efflux proteins (OEP)"/>
    <property type="match status" value="1"/>
</dbReference>
<gene>
    <name evidence="1" type="ORF">RT97_22795</name>
</gene>
<evidence type="ECO:0000313" key="2">
    <source>
        <dbReference type="Proteomes" id="UP000032067"/>
    </source>
</evidence>
<name>A0A0D0M3H0_VARPD</name>
<dbReference type="InterPro" id="IPR010131">
    <property type="entry name" value="MdtP/NodT-like"/>
</dbReference>
<dbReference type="SUPFAM" id="SSF56954">
    <property type="entry name" value="Outer membrane efflux proteins (OEP)"/>
    <property type="match status" value="1"/>
</dbReference>
<accession>A0A0D0M3H0</accession>
<dbReference type="OrthoDB" id="8554634at2"/>